<evidence type="ECO:0000259" key="7">
    <source>
        <dbReference type="Pfam" id="PF07219"/>
    </source>
</evidence>
<dbReference type="InterPro" id="IPR011990">
    <property type="entry name" value="TPR-like_helical_dom_sf"/>
</dbReference>
<evidence type="ECO:0000256" key="3">
    <source>
        <dbReference type="ARBA" id="ARBA00022989"/>
    </source>
</evidence>
<evidence type="ECO:0000256" key="1">
    <source>
        <dbReference type="ARBA" id="ARBA00004370"/>
    </source>
</evidence>
<dbReference type="AlphaFoldDB" id="A0A839EKJ1"/>
<sequence length="570" mass="62333">MIRVLSFLLVVLVLGFGFAWLADRPGDLVITFAGMQHKVSLMVAASAIVALVAGVMLVWWIIKSVVASPYALRRHFRARKRDRGYQSLSTGLIAAGAGDGQTARRMIKQAEKLLNVDQEPLIKLLDAQAAMLEGRTDDARTKFQAMLDDPETKLLGLRGLYLEAQRLGAREASKQYAEQAALLAPNVEWAATAALGQKTAHGDWDGALELLEKQKLTKQIDKDTAKRERAVLLTAKAIDTFESDPVGSKPIAIEANKLVPDLVPAAIVAAKVLFQQGDLRKGSKILEHVWKKEPHPEVAETYVHARLGDSVFDRLKRARHLAGLYPHHPESSLAIAHAALAAGELKEAREAAETVLRTAPRESAYLLLADIEEAQTGDQGRVRQWLSRAVKAPRDPAWTADGYVSERWAPASPVTGKLNAFEWKVPVEQLGTVIDAREDFDSALAARPIQTPSRREVSEPLIREKSVIVAAEKPVSRVIEPNSDVTDAEVVSAEPVSKPAPSKPVEASLTVATEEQQAHERIASVLPPLPEKVAAAPADDEEKLIIPVPDDPGVLPDDEEERPNKKFRLF</sequence>
<evidence type="ECO:0000313" key="9">
    <source>
        <dbReference type="Proteomes" id="UP000549052"/>
    </source>
</evidence>
<accession>A0A839EKJ1</accession>
<dbReference type="PIRSF" id="PIRSF031802">
    <property type="entry name" value="UCP031802"/>
    <property type="match status" value="1"/>
</dbReference>
<keyword evidence="2 6" id="KW-0812">Transmembrane</keyword>
<evidence type="ECO:0000256" key="2">
    <source>
        <dbReference type="ARBA" id="ARBA00022692"/>
    </source>
</evidence>
<evidence type="ECO:0000313" key="8">
    <source>
        <dbReference type="EMBL" id="MBA8877994.1"/>
    </source>
</evidence>
<evidence type="ECO:0000256" key="5">
    <source>
        <dbReference type="SAM" id="MobiDB-lite"/>
    </source>
</evidence>
<comment type="caution">
    <text evidence="8">The sequence shown here is derived from an EMBL/GenBank/DDBJ whole genome shotgun (WGS) entry which is preliminary data.</text>
</comment>
<evidence type="ECO:0000256" key="6">
    <source>
        <dbReference type="SAM" id="Phobius"/>
    </source>
</evidence>
<proteinExistence type="predicted"/>
<dbReference type="GO" id="GO:0016020">
    <property type="term" value="C:membrane"/>
    <property type="evidence" value="ECO:0007669"/>
    <property type="project" value="UniProtKB-SubCell"/>
</dbReference>
<name>A0A839EKJ1_9HYPH</name>
<keyword evidence="3 6" id="KW-1133">Transmembrane helix</keyword>
<comment type="subcellular location">
    <subcellularLocation>
        <location evidence="1">Membrane</location>
    </subcellularLocation>
</comment>
<dbReference type="InterPro" id="IPR010817">
    <property type="entry name" value="HemY_N"/>
</dbReference>
<dbReference type="Pfam" id="PF07219">
    <property type="entry name" value="HemY_N"/>
    <property type="match status" value="1"/>
</dbReference>
<dbReference type="EMBL" id="JACGXN010000001">
    <property type="protein sequence ID" value="MBA8877994.1"/>
    <property type="molecule type" value="Genomic_DNA"/>
</dbReference>
<dbReference type="SUPFAM" id="SSF48452">
    <property type="entry name" value="TPR-like"/>
    <property type="match status" value="1"/>
</dbReference>
<dbReference type="Proteomes" id="UP000549052">
    <property type="component" value="Unassembled WGS sequence"/>
</dbReference>
<keyword evidence="4 6" id="KW-0472">Membrane</keyword>
<keyword evidence="9" id="KW-1185">Reference proteome</keyword>
<feature type="region of interest" description="Disordered" evidence="5">
    <location>
        <begin position="536"/>
        <end position="570"/>
    </location>
</feature>
<feature type="domain" description="HemY N-terminal" evidence="7">
    <location>
        <begin position="26"/>
        <end position="134"/>
    </location>
</feature>
<dbReference type="InterPro" id="IPR016982">
    <property type="entry name" value="Mms48"/>
</dbReference>
<gene>
    <name evidence="8" type="ORF">FHW16_001676</name>
</gene>
<reference evidence="8 9" key="1">
    <citation type="submission" date="2020-07" db="EMBL/GenBank/DDBJ databases">
        <title>Genomic Encyclopedia of Type Strains, Phase IV (KMG-V): Genome sequencing to study the core and pangenomes of soil and plant-associated prokaryotes.</title>
        <authorList>
            <person name="Whitman W."/>
        </authorList>
    </citation>
    <scope>NUCLEOTIDE SEQUENCE [LARGE SCALE GENOMIC DNA]</scope>
    <source>
        <strain evidence="8 9">AN3</strain>
    </source>
</reference>
<feature type="transmembrane region" description="Helical" evidence="6">
    <location>
        <begin position="43"/>
        <end position="72"/>
    </location>
</feature>
<protein>
    <submittedName>
        <fullName evidence="8">HemY protein</fullName>
    </submittedName>
</protein>
<organism evidence="8 9">
    <name type="scientific">Phyllobacterium myrsinacearum</name>
    <dbReference type="NCBI Taxonomy" id="28101"/>
    <lineage>
        <taxon>Bacteria</taxon>
        <taxon>Pseudomonadati</taxon>
        <taxon>Pseudomonadota</taxon>
        <taxon>Alphaproteobacteria</taxon>
        <taxon>Hyphomicrobiales</taxon>
        <taxon>Phyllobacteriaceae</taxon>
        <taxon>Phyllobacterium</taxon>
    </lineage>
</organism>
<evidence type="ECO:0000256" key="4">
    <source>
        <dbReference type="ARBA" id="ARBA00023136"/>
    </source>
</evidence>
<dbReference type="Gene3D" id="1.25.40.10">
    <property type="entry name" value="Tetratricopeptide repeat domain"/>
    <property type="match status" value="1"/>
</dbReference>